<keyword evidence="3 5" id="KW-1133">Transmembrane helix</keyword>
<sequence length="605" mass="67928">MFPVNYKLEKNFNYPVANRLNPTLSLIKSRVCCSIVACTLLSLTALFSWIHPGCLESDWALLLNLLSTSMLIVVTVVSFCVHLYSTEYLGADSHLCRFMSHISVFTFFMVALVTVDNLSQPFFSIEHLMQNLNNECYTRYCYANGAYFVLMVYAIVTFNLYFASFYSRRILFRYSWVAIIPLIGIILRGLSLVFMKRAASGTESKVRRIFRKFISSFRDSNQNHPPDAGPAYKKNYAAIKSIEDNVANKLDERVTVLSENDQVLNAKTSVELLNVVTDDLSSSFWDKVDPSGLSGSTLLSGVMQNASGEKAVQNISPAMKDLAYLCRHLHLNTLRNSNVKVAQVSKITDVAAPINSVQDFQKLSEFTSFSKSICLLNRIRESKGEGPLTIVFPKDGAGLSKRDALVYSLEPNPFVMFFDMTTMRGIWNGKYSKMLSSDDAPSGLLLPHPLKTKVYLNSDVSPESRIEPVKDSLFNLGTRYGNFDSLLEKDLKALANSYPMDATEACSVLDQQDRIFLNMTPLDSENRRLIRRALDETVGCIGSPTRKLVYGPTECYSKQPAEKQRILAKGIQAGLRESNDNRLVYENGKFLVGKAETEVWLIDPD</sequence>
<dbReference type="EMBL" id="HQ840955">
    <property type="protein sequence ID" value="ADV41805.1"/>
    <property type="molecule type" value="Genomic_DNA"/>
</dbReference>
<feature type="transmembrane region" description="Helical" evidence="5">
    <location>
        <begin position="96"/>
        <end position="115"/>
    </location>
</feature>
<evidence type="ECO:0000256" key="1">
    <source>
        <dbReference type="ARBA" id="ARBA00004141"/>
    </source>
</evidence>
<feature type="transmembrane region" description="Helical" evidence="5">
    <location>
        <begin position="142"/>
        <end position="162"/>
    </location>
</feature>
<dbReference type="GO" id="GO:0003954">
    <property type="term" value="F:NADH dehydrogenase activity"/>
    <property type="evidence" value="ECO:0007669"/>
    <property type="project" value="TreeGrafter"/>
</dbReference>
<evidence type="ECO:0000256" key="5">
    <source>
        <dbReference type="SAM" id="Phobius"/>
    </source>
</evidence>
<geneLocation type="mitochondrion" evidence="7"/>
<comment type="subcellular location">
    <subcellularLocation>
        <location evidence="1">Membrane</location>
        <topology evidence="1">Multi-pass membrane protein</topology>
    </subcellularLocation>
</comment>
<reference evidence="7" key="1">
    <citation type="submission" date="2011-01" db="EMBL/GenBank/DDBJ databases">
        <authorList>
            <person name="Burger G."/>
        </authorList>
    </citation>
    <scope>NUCLEOTIDE SEQUENCE</scope>
</reference>
<dbReference type="GO" id="GO:0016020">
    <property type="term" value="C:membrane"/>
    <property type="evidence" value="ECO:0007669"/>
    <property type="project" value="UniProtKB-SubCell"/>
</dbReference>
<dbReference type="AlphaFoldDB" id="E9NZV8"/>
<keyword evidence="4 5" id="KW-0472">Membrane</keyword>
<keyword evidence="2 5" id="KW-0812">Transmembrane</keyword>
<dbReference type="GO" id="GO:0015990">
    <property type="term" value="P:electron transport coupled proton transport"/>
    <property type="evidence" value="ECO:0007669"/>
    <property type="project" value="TreeGrafter"/>
</dbReference>
<evidence type="ECO:0000256" key="2">
    <source>
        <dbReference type="ARBA" id="ARBA00022692"/>
    </source>
</evidence>
<feature type="domain" description="NADH-Ubiquinone oxidoreductase (complex I) chain 5 N-terminal" evidence="6">
    <location>
        <begin position="49"/>
        <end position="99"/>
    </location>
</feature>
<accession>E9NZV8</accession>
<name>E9NZV8_BIGNA</name>
<evidence type="ECO:0000256" key="4">
    <source>
        <dbReference type="ARBA" id="ARBA00023136"/>
    </source>
</evidence>
<evidence type="ECO:0000313" key="7">
    <source>
        <dbReference type="EMBL" id="ADV41805.1"/>
    </source>
</evidence>
<proteinExistence type="predicted"/>
<feature type="transmembrane region" description="Helical" evidence="5">
    <location>
        <begin position="62"/>
        <end position="84"/>
    </location>
</feature>
<dbReference type="InterPro" id="IPR003945">
    <property type="entry name" value="NU5C-like"/>
</dbReference>
<evidence type="ECO:0000256" key="3">
    <source>
        <dbReference type="ARBA" id="ARBA00022989"/>
    </source>
</evidence>
<keyword evidence="7" id="KW-0496">Mitochondrion</keyword>
<feature type="transmembrane region" description="Helical" evidence="5">
    <location>
        <begin position="174"/>
        <end position="195"/>
    </location>
</feature>
<dbReference type="PANTHER" id="PTHR42829">
    <property type="entry name" value="NADH-UBIQUINONE OXIDOREDUCTASE CHAIN 5"/>
    <property type="match status" value="1"/>
</dbReference>
<dbReference type="GO" id="GO:0008137">
    <property type="term" value="F:NADH dehydrogenase (ubiquinone) activity"/>
    <property type="evidence" value="ECO:0007669"/>
    <property type="project" value="InterPro"/>
</dbReference>
<gene>
    <name evidence="7" type="primary">orf605</name>
</gene>
<dbReference type="PANTHER" id="PTHR42829:SF2">
    <property type="entry name" value="NADH-UBIQUINONE OXIDOREDUCTASE CHAIN 5"/>
    <property type="match status" value="1"/>
</dbReference>
<dbReference type="InterPro" id="IPR001516">
    <property type="entry name" value="Proton_antipo_N"/>
</dbReference>
<dbReference type="GO" id="GO:0042773">
    <property type="term" value="P:ATP synthesis coupled electron transport"/>
    <property type="evidence" value="ECO:0007669"/>
    <property type="project" value="InterPro"/>
</dbReference>
<dbReference type="PRINTS" id="PR01434">
    <property type="entry name" value="NADHDHGNASE5"/>
</dbReference>
<evidence type="ECO:0000259" key="6">
    <source>
        <dbReference type="Pfam" id="PF00662"/>
    </source>
</evidence>
<dbReference type="Pfam" id="PF00662">
    <property type="entry name" value="Proton_antipo_N"/>
    <property type="match status" value="1"/>
</dbReference>
<organism evidence="7">
    <name type="scientific">Bigelowiella natans</name>
    <name type="common">Pedinomonas minutissima</name>
    <name type="synonym">Chlorarachnion sp. (strain CCMP621)</name>
    <dbReference type="NCBI Taxonomy" id="227086"/>
    <lineage>
        <taxon>Eukaryota</taxon>
        <taxon>Sar</taxon>
        <taxon>Rhizaria</taxon>
        <taxon>Cercozoa</taxon>
        <taxon>Chlorarachniophyceae</taxon>
        <taxon>Bigelowiella</taxon>
    </lineage>
</organism>
<reference evidence="7" key="2">
    <citation type="submission" date="2011-01" db="EMBL/GenBank/DDBJ databases">
        <authorList>
            <person name="McFadden G."/>
        </authorList>
    </citation>
    <scope>NUCLEOTIDE SEQUENCE</scope>
</reference>
<feature type="transmembrane region" description="Helical" evidence="5">
    <location>
        <begin position="31"/>
        <end position="50"/>
    </location>
</feature>
<protein>
    <submittedName>
        <fullName evidence="7">Uncharacterized protein orf605</fullName>
    </submittedName>
</protein>